<proteinExistence type="predicted"/>
<evidence type="ECO:0000313" key="2">
    <source>
        <dbReference type="EMBL" id="ACV34699.1"/>
    </source>
</evidence>
<dbReference type="AlphaFoldDB" id="C7RSI6"/>
<accession>C7RSI6</accession>
<dbReference type="EMBL" id="CP001715">
    <property type="protein sequence ID" value="ACV34699.1"/>
    <property type="molecule type" value="Genomic_DNA"/>
</dbReference>
<reference evidence="2" key="1">
    <citation type="submission" date="2009-08" db="EMBL/GenBank/DDBJ databases">
        <authorList>
            <consortium name="US DOE Joint Genome Institute"/>
            <person name="Lucas S."/>
            <person name="Copeland A."/>
            <person name="Lapidus A."/>
            <person name="Glavina del Rio T."/>
            <person name="Dalin E."/>
            <person name="Tice H."/>
            <person name="Bruce D."/>
            <person name="Barry K."/>
            <person name="Pitluck S."/>
            <person name="Lowry S."/>
            <person name="Larimer F."/>
            <person name="Land M."/>
            <person name="Hauser L."/>
            <person name="Kyrpides N."/>
            <person name="Ivanova N."/>
            <person name="McMahon K.D."/>
            <person name="Hugenholtz P."/>
        </authorList>
    </citation>
    <scope>NUCLEOTIDE SEQUENCE</scope>
    <source>
        <strain evidence="2">UW-1</strain>
    </source>
</reference>
<reference evidence="2" key="2">
    <citation type="submission" date="2009-09" db="EMBL/GenBank/DDBJ databases">
        <title>Complete sequence of chromosome of Candidatus Accumulibacter phosphatis clade IIA str. UW-1.</title>
        <authorList>
            <consortium name="US DOE Joint Genome Institute"/>
            <person name="Martin H.G."/>
            <person name="Ivanova N."/>
            <person name="Kunin V."/>
            <person name="Warnecke F."/>
            <person name="Barry K."/>
            <person name="He S."/>
            <person name="Salamov A."/>
            <person name="Szeto E."/>
            <person name="Dalin E."/>
            <person name="Pangilinan J.L."/>
            <person name="Lapidus A."/>
            <person name="Lowry S."/>
            <person name="Kyrpides N.C."/>
            <person name="McMahon K.D."/>
            <person name="Hugenholtz P."/>
        </authorList>
    </citation>
    <scope>NUCLEOTIDE SEQUENCE [LARGE SCALE GENOMIC DNA]</scope>
    <source>
        <strain evidence="2">UW-1</strain>
    </source>
</reference>
<feature type="region of interest" description="Disordered" evidence="1">
    <location>
        <begin position="42"/>
        <end position="61"/>
    </location>
</feature>
<evidence type="ECO:0000256" key="1">
    <source>
        <dbReference type="SAM" id="MobiDB-lite"/>
    </source>
</evidence>
<dbReference type="HOGENOM" id="CLU_2613842_0_0_4"/>
<sequence length="78" mass="9095">MARRKKPSRLLLLQLLLPLPLLPLLLRLPLLPLLLRLLRPRMLRSPPMPPNPPTPPWTRPRKLPALLRKALPMQPKMQ</sequence>
<protein>
    <submittedName>
        <fullName evidence="2">Uncharacterized protein</fullName>
    </submittedName>
</protein>
<gene>
    <name evidence="2" type="ordered locus">CAP2UW1_1375</name>
</gene>
<organism evidence="2">
    <name type="scientific">Accumulibacter regalis</name>
    <dbReference type="NCBI Taxonomy" id="522306"/>
    <lineage>
        <taxon>Bacteria</taxon>
        <taxon>Pseudomonadati</taxon>
        <taxon>Pseudomonadota</taxon>
        <taxon>Betaproteobacteria</taxon>
        <taxon>Candidatus Accumulibacter</taxon>
    </lineage>
</organism>
<feature type="compositionally biased region" description="Pro residues" evidence="1">
    <location>
        <begin position="46"/>
        <end position="58"/>
    </location>
</feature>
<dbReference type="KEGG" id="app:CAP2UW1_1375"/>
<name>C7RSI6_ACCRE</name>